<dbReference type="InterPro" id="IPR015947">
    <property type="entry name" value="PUA-like_sf"/>
</dbReference>
<dbReference type="SMART" id="SM00464">
    <property type="entry name" value="LON"/>
    <property type="match status" value="1"/>
</dbReference>
<comment type="caution">
    <text evidence="2">The sequence shown here is derived from an EMBL/GenBank/DDBJ whole genome shotgun (WGS) entry which is preliminary data.</text>
</comment>
<dbReference type="SUPFAM" id="SSF88697">
    <property type="entry name" value="PUA domain-like"/>
    <property type="match status" value="1"/>
</dbReference>
<dbReference type="EMBL" id="JPLA01000054">
    <property type="protein sequence ID" value="KLD62155.1"/>
    <property type="molecule type" value="Genomic_DNA"/>
</dbReference>
<dbReference type="Gene3D" id="1.10.4060.10">
    <property type="entry name" value="BPP1347 like domain"/>
    <property type="match status" value="1"/>
</dbReference>
<proteinExistence type="predicted"/>
<evidence type="ECO:0000313" key="3">
    <source>
        <dbReference type="Proteomes" id="UP000035481"/>
    </source>
</evidence>
<dbReference type="AlphaFoldDB" id="A0A0G9GXA2"/>
<reference evidence="2 3" key="1">
    <citation type="journal article" date="2015" name="Antonie Van Leeuwenhoek">
        <title>A phylogenomic and molecular marker based taxonomic framework for the order Xanthomonadales: proposal to transfer the families Algiphilaceae and Solimonadaceae to the order Nevskiales ord. nov. and to create a new family within the order Xanthomonadales, the family Rhodanobacteraceae fam. nov., containing the genus Rhodanobacter and its closest relatives.</title>
        <authorList>
            <person name="Naushad S."/>
            <person name="Adeolu M."/>
            <person name="Wong S."/>
            <person name="Sohail M."/>
            <person name="Schellhorn H.E."/>
            <person name="Gupta R.S."/>
        </authorList>
    </citation>
    <scope>NUCLEOTIDE SEQUENCE [LARGE SCALE GENOMIC DNA]</scope>
    <source>
        <strain evidence="2 3">DSM 16301</strain>
    </source>
</reference>
<dbReference type="Pfam" id="PF02190">
    <property type="entry name" value="LON_substr_bdg"/>
    <property type="match status" value="1"/>
</dbReference>
<feature type="domain" description="Lon N-terminal" evidence="1">
    <location>
        <begin position="10"/>
        <end position="198"/>
    </location>
</feature>
<evidence type="ECO:0000259" key="1">
    <source>
        <dbReference type="PROSITE" id="PS51787"/>
    </source>
</evidence>
<protein>
    <submittedName>
        <fullName evidence="2">Peptidase S16</fullName>
    </submittedName>
</protein>
<dbReference type="Proteomes" id="UP000035481">
    <property type="component" value="Unassembled WGS sequence"/>
</dbReference>
<gene>
    <name evidence="2" type="ORF">Y882_17350</name>
</gene>
<dbReference type="PROSITE" id="PS51787">
    <property type="entry name" value="LON_N"/>
    <property type="match status" value="1"/>
</dbReference>
<dbReference type="PANTHER" id="PTHR46732">
    <property type="entry name" value="ATP-DEPENDENT PROTEASE LA (LON) DOMAIN PROTEIN"/>
    <property type="match status" value="1"/>
</dbReference>
<dbReference type="OrthoDB" id="8558970at2"/>
<dbReference type="InterPro" id="IPR003111">
    <property type="entry name" value="Lon_prtase_N"/>
</dbReference>
<dbReference type="InterPro" id="IPR046336">
    <property type="entry name" value="Lon_prtase_N_sf"/>
</dbReference>
<name>A0A0G9GXA2_9GAMM</name>
<evidence type="ECO:0000313" key="2">
    <source>
        <dbReference type="EMBL" id="KLD62155.1"/>
    </source>
</evidence>
<dbReference type="PANTHER" id="PTHR46732:SF8">
    <property type="entry name" value="ATP-DEPENDENT PROTEASE LA (LON) DOMAIN PROTEIN"/>
    <property type="match status" value="1"/>
</dbReference>
<accession>A0A0G9GXA2</accession>
<dbReference type="RefSeq" id="WP_046973151.1">
    <property type="nucleotide sequence ID" value="NZ_JPLA01000054.1"/>
</dbReference>
<dbReference type="PATRIC" id="fig|1440762.4.peg.3227"/>
<sequence>MAANTPSIDLPLFPLNTVLYPGGQLSLRIFEPRYLDMIRECARTGSSFGVCLILEGREAGAPALPAAVGTLARIVDFHNREDGLLGILAEGGERFRVQRTRVRSDGLVRGDVESWAAEPTQEVPVELALLQSILERLIENLAPQWRHAPKHLYDDASWLGFRLAELLPLQTDEQQRLLELTDPVRRLGELRDILPRFQRA</sequence>
<organism evidence="2 3">
    <name type="scientific">Dyella japonica DSM 16301</name>
    <dbReference type="NCBI Taxonomy" id="1440762"/>
    <lineage>
        <taxon>Bacteria</taxon>
        <taxon>Pseudomonadati</taxon>
        <taxon>Pseudomonadota</taxon>
        <taxon>Gammaproteobacteria</taxon>
        <taxon>Lysobacterales</taxon>
        <taxon>Rhodanobacteraceae</taxon>
        <taxon>Dyella</taxon>
    </lineage>
</organism>
<dbReference type="Gene3D" id="2.30.130.40">
    <property type="entry name" value="LON domain-like"/>
    <property type="match status" value="1"/>
</dbReference>
<dbReference type="STRING" id="1440762.Y882_17350"/>